<dbReference type="Proteomes" id="UP000224362">
    <property type="component" value="Segment"/>
</dbReference>
<proteinExistence type="predicted"/>
<protein>
    <submittedName>
        <fullName evidence="1">Baseplate tail tube cap</fullName>
    </submittedName>
</protein>
<accession>A0A249Y2N7</accession>
<name>A0A249Y2N7_9CAUD</name>
<evidence type="ECO:0000313" key="2">
    <source>
        <dbReference type="Proteomes" id="UP000224362"/>
    </source>
</evidence>
<dbReference type="EMBL" id="MF285619">
    <property type="protein sequence ID" value="ASZ78950.1"/>
    <property type="molecule type" value="Genomic_DNA"/>
</dbReference>
<evidence type="ECO:0000313" key="1">
    <source>
        <dbReference type="EMBL" id="ASZ78950.1"/>
    </source>
</evidence>
<sequence length="321" mass="36139">MGIETTTKKAYEILKAKGKNTARQLAYPLDILSSHTLGHYVMFNINRISGSSYGNTSTQTISNPISNPLGNSPQVYSSKSGSISKYAWAKHVRSNESIVLCMPESITTNYGVGWNASELGLAGMGAQFLARASQDMTQFKLGDALNTGKELGRFAATKAIQSASQAIPFMPSINAHDTLEMFTGTMTNPYVEMIFQGVRNREIPFTFKFTPRNQEEAKMVREILRLFKMHMYPEYKYNKNSSAFYLHPSTFDITFMVQGDRNKWMHRISTCVLSNMFVNETPDSTYNVHKDDSPVSTQVDMTFIELEPLHKGRFDKEGDSF</sequence>
<gene>
    <name evidence="1" type="ORF">2050H1_184</name>
</gene>
<reference evidence="1 2" key="1">
    <citation type="submission" date="2017-06" db="EMBL/GenBank/DDBJ databases">
        <authorList>
            <person name="Kim H.J."/>
            <person name="Triplett B.A."/>
        </authorList>
    </citation>
    <scope>NUCLEOTIDE SEQUENCE [LARGE SCALE GENOMIC DNA]</scope>
</reference>
<organism evidence="1 2">
    <name type="scientific">Serratia phage 2050H1</name>
    <dbReference type="NCBI Taxonomy" id="2024250"/>
    <lineage>
        <taxon>Viruses</taxon>
        <taxon>Duplodnaviria</taxon>
        <taxon>Heunggongvirae</taxon>
        <taxon>Uroviricota</taxon>
        <taxon>Caudoviricetes</taxon>
        <taxon>Pantevenvirales</taxon>
        <taxon>Ackermannviridae</taxon>
        <taxon>Miltonvirus</taxon>
        <taxon>Miltonvirus MAM1</taxon>
    </lineage>
</organism>